<protein>
    <recommendedName>
        <fullName evidence="1">Ketopantoate reductase N-terminal domain-containing protein</fullName>
    </recommendedName>
</protein>
<reference evidence="2" key="1">
    <citation type="journal article" date="2014" name="Front. Microbiol.">
        <title>High frequency of phylogenetically diverse reductive dehalogenase-homologous genes in deep subseafloor sedimentary metagenomes.</title>
        <authorList>
            <person name="Kawai M."/>
            <person name="Futagami T."/>
            <person name="Toyoda A."/>
            <person name="Takaki Y."/>
            <person name="Nishi S."/>
            <person name="Hori S."/>
            <person name="Arai W."/>
            <person name="Tsubouchi T."/>
            <person name="Morono Y."/>
            <person name="Uchiyama I."/>
            <person name="Ito T."/>
            <person name="Fujiyama A."/>
            <person name="Inagaki F."/>
            <person name="Takami H."/>
        </authorList>
    </citation>
    <scope>NUCLEOTIDE SEQUENCE</scope>
    <source>
        <strain evidence="2">Expedition CK06-06</strain>
    </source>
</reference>
<dbReference type="InterPro" id="IPR051729">
    <property type="entry name" value="Opine/Lysopine_DH"/>
</dbReference>
<proteinExistence type="predicted"/>
<dbReference type="InterPro" id="IPR036291">
    <property type="entry name" value="NAD(P)-bd_dom_sf"/>
</dbReference>
<sequence length="205" mass="22870">MRFCVIGAGNGGRAFAAYLSSKGYSVNLYNRSYSRICEIKKKGGIKAKGKLKGFFPIDLITQKLHLAVKDVDIILIVTPASAHKSIAKNIAPFLTNDQTILLNPGRTFGAVEVRSIIENERGNLPIFIAETQTLLFTSRQLKKNQVQILTFKDSVEFSAFPEKDTFFISDTLRDVFPQMNPNDNYLQVTLNNIGMLLHPTLALMN</sequence>
<dbReference type="PANTHER" id="PTHR38015">
    <property type="entry name" value="BLR6086 PROTEIN"/>
    <property type="match status" value="1"/>
</dbReference>
<feature type="domain" description="Ketopantoate reductase N-terminal" evidence="1">
    <location>
        <begin position="4"/>
        <end position="102"/>
    </location>
</feature>
<comment type="caution">
    <text evidence="2">The sequence shown here is derived from an EMBL/GenBank/DDBJ whole genome shotgun (WGS) entry which is preliminary data.</text>
</comment>
<dbReference type="Gene3D" id="3.40.50.720">
    <property type="entry name" value="NAD(P)-binding Rossmann-like Domain"/>
    <property type="match status" value="1"/>
</dbReference>
<name>X0V4H6_9ZZZZ</name>
<dbReference type="EMBL" id="BARS01020981">
    <property type="protein sequence ID" value="GAG13069.1"/>
    <property type="molecule type" value="Genomic_DNA"/>
</dbReference>
<gene>
    <name evidence="2" type="ORF">S01H1_33772</name>
</gene>
<evidence type="ECO:0000259" key="1">
    <source>
        <dbReference type="Pfam" id="PF02558"/>
    </source>
</evidence>
<feature type="non-terminal residue" evidence="2">
    <location>
        <position position="205"/>
    </location>
</feature>
<dbReference type="SUPFAM" id="SSF51735">
    <property type="entry name" value="NAD(P)-binding Rossmann-fold domains"/>
    <property type="match status" value="1"/>
</dbReference>
<organism evidence="2">
    <name type="scientific">marine sediment metagenome</name>
    <dbReference type="NCBI Taxonomy" id="412755"/>
    <lineage>
        <taxon>unclassified sequences</taxon>
        <taxon>metagenomes</taxon>
        <taxon>ecological metagenomes</taxon>
    </lineage>
</organism>
<accession>X0V4H6</accession>
<dbReference type="PANTHER" id="PTHR38015:SF1">
    <property type="entry name" value="OPINE DEHYDROGENASE DOMAIN-CONTAINING PROTEIN"/>
    <property type="match status" value="1"/>
</dbReference>
<dbReference type="AlphaFoldDB" id="X0V4H6"/>
<evidence type="ECO:0000313" key="2">
    <source>
        <dbReference type="EMBL" id="GAG13069.1"/>
    </source>
</evidence>
<dbReference type="InterPro" id="IPR013332">
    <property type="entry name" value="KPR_N"/>
</dbReference>
<dbReference type="Pfam" id="PF02558">
    <property type="entry name" value="ApbA"/>
    <property type="match status" value="1"/>
</dbReference>